<comment type="catalytic activity">
    <reaction evidence="6">
        <text>a 2'-deoxycytidine in DNA + S-adenosyl-L-methionine = a 5-methyl-2'-deoxycytidine in DNA + S-adenosyl-L-homocysteine + H(+)</text>
        <dbReference type="Rhea" id="RHEA:13681"/>
        <dbReference type="Rhea" id="RHEA-COMP:11369"/>
        <dbReference type="Rhea" id="RHEA-COMP:11370"/>
        <dbReference type="ChEBI" id="CHEBI:15378"/>
        <dbReference type="ChEBI" id="CHEBI:57856"/>
        <dbReference type="ChEBI" id="CHEBI:59789"/>
        <dbReference type="ChEBI" id="CHEBI:85452"/>
        <dbReference type="ChEBI" id="CHEBI:85454"/>
        <dbReference type="EC" id="2.1.1.37"/>
    </reaction>
</comment>
<proteinExistence type="inferred from homology"/>
<organism evidence="8 9">
    <name type="scientific">Pontibacter fetidus</name>
    <dbReference type="NCBI Taxonomy" id="2700082"/>
    <lineage>
        <taxon>Bacteria</taxon>
        <taxon>Pseudomonadati</taxon>
        <taxon>Bacteroidota</taxon>
        <taxon>Cytophagia</taxon>
        <taxon>Cytophagales</taxon>
        <taxon>Hymenobacteraceae</taxon>
        <taxon>Pontibacter</taxon>
    </lineage>
</organism>
<dbReference type="EMBL" id="JAAEAA010000034">
    <property type="protein sequence ID" value="NDK57684.1"/>
    <property type="molecule type" value="Genomic_DNA"/>
</dbReference>
<accession>A0A6B2HCT2</accession>
<reference evidence="8 9" key="1">
    <citation type="submission" date="2020-01" db="EMBL/GenBank/DDBJ databases">
        <authorList>
            <person name="Kim M.K."/>
        </authorList>
    </citation>
    <scope>NUCLEOTIDE SEQUENCE [LARGE SCALE GENOMIC DNA]</scope>
    <source>
        <strain evidence="8 9">BT213</strain>
    </source>
</reference>
<gene>
    <name evidence="8" type="ORF">GWO68_17295</name>
</gene>
<dbReference type="GO" id="GO:0044027">
    <property type="term" value="P:negative regulation of gene expression via chromosomal CpG island methylation"/>
    <property type="evidence" value="ECO:0007669"/>
    <property type="project" value="TreeGrafter"/>
</dbReference>
<keyword evidence="9" id="KW-1185">Reference proteome</keyword>
<dbReference type="Gene3D" id="3.40.50.150">
    <property type="entry name" value="Vaccinia Virus protein VP39"/>
    <property type="match status" value="1"/>
</dbReference>
<evidence type="ECO:0000256" key="2">
    <source>
        <dbReference type="ARBA" id="ARBA00022603"/>
    </source>
</evidence>
<dbReference type="InterPro" id="IPR029063">
    <property type="entry name" value="SAM-dependent_MTases_sf"/>
</dbReference>
<dbReference type="PRINTS" id="PR00105">
    <property type="entry name" value="C5METTRFRASE"/>
</dbReference>
<dbReference type="GO" id="GO:0003677">
    <property type="term" value="F:DNA binding"/>
    <property type="evidence" value="ECO:0007669"/>
    <property type="project" value="TreeGrafter"/>
</dbReference>
<dbReference type="InterPro" id="IPR050390">
    <property type="entry name" value="C5-Methyltransferase"/>
</dbReference>
<dbReference type="Gene3D" id="3.90.120.10">
    <property type="entry name" value="DNA Methylase, subunit A, domain 2"/>
    <property type="match status" value="1"/>
</dbReference>
<comment type="caution">
    <text evidence="8">The sequence shown here is derived from an EMBL/GenBank/DDBJ whole genome shotgun (WGS) entry which is preliminary data.</text>
</comment>
<evidence type="ECO:0000313" key="9">
    <source>
        <dbReference type="Proteomes" id="UP000478546"/>
    </source>
</evidence>
<keyword evidence="4 7" id="KW-0949">S-adenosyl-L-methionine</keyword>
<evidence type="ECO:0000313" key="8">
    <source>
        <dbReference type="EMBL" id="NDK57684.1"/>
    </source>
</evidence>
<evidence type="ECO:0000256" key="3">
    <source>
        <dbReference type="ARBA" id="ARBA00022679"/>
    </source>
</evidence>
<dbReference type="SUPFAM" id="SSF53335">
    <property type="entry name" value="S-adenosyl-L-methionine-dependent methyltransferases"/>
    <property type="match status" value="1"/>
</dbReference>
<dbReference type="GO" id="GO:0003886">
    <property type="term" value="F:DNA (cytosine-5-)-methyltransferase activity"/>
    <property type="evidence" value="ECO:0007669"/>
    <property type="project" value="UniProtKB-EC"/>
</dbReference>
<dbReference type="Pfam" id="PF00145">
    <property type="entry name" value="DNA_methylase"/>
    <property type="match status" value="2"/>
</dbReference>
<sequence length="537" mass="60835">MVAIPVIDIFAGPGGLGEGFSSLLGEENQRVFTISLSIEKDSEAHKTLTLRSFFRQFPIGEVPEDYYSFVRGEISIEELYRRYPDEASIAIHEAWQATLGKIPNSEVDKRISEALNGERNWLLIGGPPCQAYSVVGRSRRQETVLDASKDHRVELYKQYLRILAVHSPAVFVMENVKGILSAKTKENSIFSKILNDLSNPAEAFSNDTSLPVNHLPCPGYKIFSLVQKPIRYELDGKPVYNHKDFIIYAEEHGIPQTRHRVILLGIRNDIDFIPNVLNKTDYVALQDVIDDLPKLRSGLSKVKKVEDTDSKWLELIQNINFNSTEMPENLDVFELVQDRISNLTPSEHGIGGNFIPWPNVTCSYRQGWYHDPQLLGIPNHSSRGHMGLDLHRYIYASCFGILKGVSPKINDFPISLYPLHKNVDQAINTKKFADRFRVQLAEFPAKTVTSHISKDGHYYIHPDPLQCRSLTVREAARVQTFPDNYFFCGSRTSQFIQVGNAVPPLLAYQIADIVADIFGFIQFQSEEELNRAHCVSV</sequence>
<dbReference type="PROSITE" id="PS51679">
    <property type="entry name" value="SAM_MT_C5"/>
    <property type="match status" value="1"/>
</dbReference>
<dbReference type="InterPro" id="IPR001525">
    <property type="entry name" value="C5_MeTfrase"/>
</dbReference>
<keyword evidence="3 7" id="KW-0808">Transferase</keyword>
<feature type="active site" evidence="7">
    <location>
        <position position="129"/>
    </location>
</feature>
<name>A0A6B2HCT2_9BACT</name>
<evidence type="ECO:0000256" key="4">
    <source>
        <dbReference type="ARBA" id="ARBA00022691"/>
    </source>
</evidence>
<dbReference type="AlphaFoldDB" id="A0A6B2HCT2"/>
<dbReference type="PANTHER" id="PTHR10629">
    <property type="entry name" value="CYTOSINE-SPECIFIC METHYLTRANSFERASE"/>
    <property type="match status" value="1"/>
</dbReference>
<dbReference type="PANTHER" id="PTHR10629:SF52">
    <property type="entry name" value="DNA (CYTOSINE-5)-METHYLTRANSFERASE 1"/>
    <property type="match status" value="1"/>
</dbReference>
<evidence type="ECO:0000256" key="7">
    <source>
        <dbReference type="PROSITE-ProRule" id="PRU01016"/>
    </source>
</evidence>
<evidence type="ECO:0000256" key="5">
    <source>
        <dbReference type="ARBA" id="ARBA00022747"/>
    </source>
</evidence>
<dbReference type="EC" id="2.1.1.37" evidence="1"/>
<comment type="similarity">
    <text evidence="7">Belongs to the class I-like SAM-binding methyltransferase superfamily. C5-methyltransferase family.</text>
</comment>
<protein>
    <recommendedName>
        <fullName evidence="1">DNA (cytosine-5-)-methyltransferase</fullName>
        <ecNumber evidence="1">2.1.1.37</ecNumber>
    </recommendedName>
</protein>
<keyword evidence="2 7" id="KW-0489">Methyltransferase</keyword>
<dbReference type="GO" id="GO:0032259">
    <property type="term" value="P:methylation"/>
    <property type="evidence" value="ECO:0007669"/>
    <property type="project" value="UniProtKB-KW"/>
</dbReference>
<evidence type="ECO:0000256" key="1">
    <source>
        <dbReference type="ARBA" id="ARBA00011975"/>
    </source>
</evidence>
<evidence type="ECO:0000256" key="6">
    <source>
        <dbReference type="ARBA" id="ARBA00047422"/>
    </source>
</evidence>
<dbReference type="Proteomes" id="UP000478546">
    <property type="component" value="Unassembled WGS sequence"/>
</dbReference>
<keyword evidence="5" id="KW-0680">Restriction system</keyword>
<dbReference type="GO" id="GO:0009307">
    <property type="term" value="P:DNA restriction-modification system"/>
    <property type="evidence" value="ECO:0007669"/>
    <property type="project" value="UniProtKB-KW"/>
</dbReference>